<evidence type="ECO:0000259" key="8">
    <source>
        <dbReference type="Pfam" id="PF00557"/>
    </source>
</evidence>
<dbReference type="HAMAP" id="MF_01974">
    <property type="entry name" value="MetAP_1"/>
    <property type="match status" value="1"/>
</dbReference>
<feature type="binding site" evidence="6">
    <location>
        <position position="263"/>
    </location>
    <ligand>
        <name>a divalent metal cation</name>
        <dbReference type="ChEBI" id="CHEBI:60240"/>
        <label>1</label>
    </ligand>
</feature>
<comment type="function">
    <text evidence="1 6">Removes the N-terminal methionine from nascent proteins. The N-terminal methionine is often cleaved when the second residue in the primary sequence is small and uncharged (Met-Ala-, Cys, Gly, Pro, Ser, Thr, or Val). Requires deformylation of the N(alpha)-formylated initiator methionine before it can be hydrolyzed.</text>
</comment>
<keyword evidence="3 6" id="KW-0645">Protease</keyword>
<dbReference type="STRING" id="1576369.SAMN05421753_102140"/>
<feature type="binding site" evidence="6">
    <location>
        <position position="203"/>
    </location>
    <ligand>
        <name>substrate</name>
    </ligand>
</feature>
<evidence type="ECO:0000256" key="3">
    <source>
        <dbReference type="ARBA" id="ARBA00022670"/>
    </source>
</evidence>
<dbReference type="Pfam" id="PF00557">
    <property type="entry name" value="Peptidase_M24"/>
    <property type="match status" value="1"/>
</dbReference>
<dbReference type="InterPro" id="IPR002467">
    <property type="entry name" value="Pept_M24A_MAP1"/>
</dbReference>
<evidence type="ECO:0000313" key="9">
    <source>
        <dbReference type="EMBL" id="SFH70188.1"/>
    </source>
</evidence>
<dbReference type="InterPro" id="IPR001714">
    <property type="entry name" value="Pept_M24_MAP"/>
</dbReference>
<dbReference type="GO" id="GO:0005829">
    <property type="term" value="C:cytosol"/>
    <property type="evidence" value="ECO:0007669"/>
    <property type="project" value="TreeGrafter"/>
</dbReference>
<dbReference type="RefSeq" id="WP_245764503.1">
    <property type="nucleotide sequence ID" value="NZ_FOQD01000002.1"/>
</dbReference>
<accession>A0A1I3C6L2</accession>
<comment type="similarity">
    <text evidence="6">Belongs to the peptidase M24A family. Methionine aminopeptidase type 1 subfamily.</text>
</comment>
<dbReference type="Proteomes" id="UP000199518">
    <property type="component" value="Unassembled WGS sequence"/>
</dbReference>
<feature type="binding site" evidence="6">
    <location>
        <position position="133"/>
    </location>
    <ligand>
        <name>a divalent metal cation</name>
        <dbReference type="ChEBI" id="CHEBI:60240"/>
        <label>1</label>
    </ligand>
</feature>
<evidence type="ECO:0000256" key="2">
    <source>
        <dbReference type="ARBA" id="ARBA00022438"/>
    </source>
</evidence>
<sequence length="285" mass="30805">MAGLFYCGQADWRLPSSGMRVRRMAMIVLKSPREIELMRAAGQLVAQAHRIAASMIAPGVTTGAIDAAIEKLFQEHRAVPLFKNFPGKVPFPAVTCISVNEAIVHGIPGDTVLKAGDLVSVDTGCKLNGWCGDSAWTYAVGEVDDEGRRLMEAGKATLQAAIDGLRRHTRWSQIAREMEKVTKAAGFSVVEKFVGHGIGRTMHEPPQVPNYFRADMRDEDFPIQPGLVLAIEPMINAGTANVRILKDHWTAVTADGRRSVHFEHTIAVTAEGPVLLTEGVGAATA</sequence>
<dbReference type="GO" id="GO:0070006">
    <property type="term" value="F:metalloaminopeptidase activity"/>
    <property type="evidence" value="ECO:0007669"/>
    <property type="project" value="UniProtKB-UniRule"/>
</dbReference>
<comment type="cofactor">
    <cofactor evidence="6">
        <name>Co(2+)</name>
        <dbReference type="ChEBI" id="CHEBI:48828"/>
    </cofactor>
    <cofactor evidence="6">
        <name>Zn(2+)</name>
        <dbReference type="ChEBI" id="CHEBI:29105"/>
    </cofactor>
    <cofactor evidence="6">
        <name>Mn(2+)</name>
        <dbReference type="ChEBI" id="CHEBI:29035"/>
    </cofactor>
    <cofactor evidence="6">
        <name>Fe(2+)</name>
        <dbReference type="ChEBI" id="CHEBI:29033"/>
    </cofactor>
    <text evidence="6">Binds 2 divalent metal cations per subunit. Has a high-affinity and a low affinity metal-binding site. The true nature of the physiological cofactor is under debate. The enzyme is active with cobalt, zinc, manganese or divalent iron ions. Most likely, methionine aminopeptidases function as mononuclear Fe(2+)-metalloproteases under physiological conditions, and the catalytically relevant metal-binding site has been assigned to the histidine-containing high-affinity site.</text>
</comment>
<dbReference type="GO" id="GO:0004239">
    <property type="term" value="F:initiator methionyl aminopeptidase activity"/>
    <property type="evidence" value="ECO:0007669"/>
    <property type="project" value="UniProtKB-UniRule"/>
</dbReference>
<feature type="binding site" evidence="6">
    <location>
        <position position="232"/>
    </location>
    <ligand>
        <name>a divalent metal cation</name>
        <dbReference type="ChEBI" id="CHEBI:60240"/>
        <label>2</label>
        <note>catalytic</note>
    </ligand>
</feature>
<evidence type="ECO:0000256" key="1">
    <source>
        <dbReference type="ARBA" id="ARBA00002521"/>
    </source>
</evidence>
<feature type="binding site" evidence="6">
    <location>
        <position position="196"/>
    </location>
    <ligand>
        <name>a divalent metal cation</name>
        <dbReference type="ChEBI" id="CHEBI:60240"/>
        <label>2</label>
        <note>catalytic</note>
    </ligand>
</feature>
<evidence type="ECO:0000256" key="5">
    <source>
        <dbReference type="ARBA" id="ARBA00022801"/>
    </source>
</evidence>
<dbReference type="EC" id="3.4.11.18" evidence="6 7"/>
<organism evidence="9 10">
    <name type="scientific">Planctomicrobium piriforme</name>
    <dbReference type="NCBI Taxonomy" id="1576369"/>
    <lineage>
        <taxon>Bacteria</taxon>
        <taxon>Pseudomonadati</taxon>
        <taxon>Planctomycetota</taxon>
        <taxon>Planctomycetia</taxon>
        <taxon>Planctomycetales</taxon>
        <taxon>Planctomycetaceae</taxon>
        <taxon>Planctomicrobium</taxon>
    </lineage>
</organism>
<evidence type="ECO:0000256" key="7">
    <source>
        <dbReference type="RuleBase" id="RU003653"/>
    </source>
</evidence>
<keyword evidence="4 6" id="KW-0479">Metal-binding</keyword>
<dbReference type="PANTHER" id="PTHR43330:SF27">
    <property type="entry name" value="METHIONINE AMINOPEPTIDASE"/>
    <property type="match status" value="1"/>
</dbReference>
<keyword evidence="10" id="KW-1185">Reference proteome</keyword>
<evidence type="ECO:0000256" key="4">
    <source>
        <dbReference type="ARBA" id="ARBA00022723"/>
    </source>
</evidence>
<feature type="binding site" evidence="6">
    <location>
        <position position="105"/>
    </location>
    <ligand>
        <name>substrate</name>
    </ligand>
</feature>
<dbReference type="SUPFAM" id="SSF55920">
    <property type="entry name" value="Creatinase/aminopeptidase"/>
    <property type="match status" value="1"/>
</dbReference>
<comment type="subunit">
    <text evidence="6">Monomer.</text>
</comment>
<keyword evidence="2 6" id="KW-0031">Aminopeptidase</keyword>
<feature type="domain" description="Peptidase M24" evidence="8">
    <location>
        <begin position="36"/>
        <end position="270"/>
    </location>
</feature>
<feature type="binding site" evidence="6">
    <location>
        <position position="263"/>
    </location>
    <ligand>
        <name>a divalent metal cation</name>
        <dbReference type="ChEBI" id="CHEBI:60240"/>
        <label>2</label>
        <note>catalytic</note>
    </ligand>
</feature>
<dbReference type="GO" id="GO:0046872">
    <property type="term" value="F:metal ion binding"/>
    <property type="evidence" value="ECO:0007669"/>
    <property type="project" value="UniProtKB-UniRule"/>
</dbReference>
<keyword evidence="5 6" id="KW-0378">Hydrolase</keyword>
<feature type="binding site" evidence="6">
    <location>
        <position position="122"/>
    </location>
    <ligand>
        <name>a divalent metal cation</name>
        <dbReference type="ChEBI" id="CHEBI:60240"/>
        <label>1</label>
    </ligand>
</feature>
<reference evidence="10" key="1">
    <citation type="submission" date="2016-10" db="EMBL/GenBank/DDBJ databases">
        <authorList>
            <person name="Varghese N."/>
            <person name="Submissions S."/>
        </authorList>
    </citation>
    <scope>NUCLEOTIDE SEQUENCE [LARGE SCALE GENOMIC DNA]</scope>
    <source>
        <strain evidence="10">DSM 26348</strain>
    </source>
</reference>
<dbReference type="GO" id="GO:0006508">
    <property type="term" value="P:proteolysis"/>
    <property type="evidence" value="ECO:0007669"/>
    <property type="project" value="UniProtKB-KW"/>
</dbReference>
<proteinExistence type="inferred from homology"/>
<comment type="catalytic activity">
    <reaction evidence="6 7">
        <text>Release of N-terminal amino acids, preferentially methionine, from peptides and arylamides.</text>
        <dbReference type="EC" id="3.4.11.18"/>
    </reaction>
</comment>
<dbReference type="NCBIfam" id="TIGR00500">
    <property type="entry name" value="met_pdase_I"/>
    <property type="match status" value="1"/>
</dbReference>
<dbReference type="InterPro" id="IPR000994">
    <property type="entry name" value="Pept_M24"/>
</dbReference>
<evidence type="ECO:0000313" key="10">
    <source>
        <dbReference type="Proteomes" id="UP000199518"/>
    </source>
</evidence>
<dbReference type="AlphaFoldDB" id="A0A1I3C6L2"/>
<gene>
    <name evidence="6" type="primary">map</name>
    <name evidence="9" type="ORF">SAMN05421753_102140</name>
</gene>
<evidence type="ECO:0000256" key="6">
    <source>
        <dbReference type="HAMAP-Rule" id="MF_01974"/>
    </source>
</evidence>
<feature type="binding site" evidence="6">
    <location>
        <position position="133"/>
    </location>
    <ligand>
        <name>a divalent metal cation</name>
        <dbReference type="ChEBI" id="CHEBI:60240"/>
        <label>2</label>
        <note>catalytic</note>
    </ligand>
</feature>
<dbReference type="InterPro" id="IPR036005">
    <property type="entry name" value="Creatinase/aminopeptidase-like"/>
</dbReference>
<dbReference type="PRINTS" id="PR00599">
    <property type="entry name" value="MAPEPTIDASE"/>
</dbReference>
<dbReference type="PROSITE" id="PS00680">
    <property type="entry name" value="MAP_1"/>
    <property type="match status" value="1"/>
</dbReference>
<name>A0A1I3C6L2_9PLAN</name>
<dbReference type="PANTHER" id="PTHR43330">
    <property type="entry name" value="METHIONINE AMINOPEPTIDASE"/>
    <property type="match status" value="1"/>
</dbReference>
<protein>
    <recommendedName>
        <fullName evidence="6 7">Methionine aminopeptidase</fullName>
        <shortName evidence="6">MAP</shortName>
        <shortName evidence="6">MetAP</shortName>
        <ecNumber evidence="6 7">3.4.11.18</ecNumber>
    </recommendedName>
    <alternativeName>
        <fullName evidence="6">Peptidase M</fullName>
    </alternativeName>
</protein>
<dbReference type="CDD" id="cd01086">
    <property type="entry name" value="MetAP1"/>
    <property type="match status" value="1"/>
</dbReference>
<dbReference type="EMBL" id="FOQD01000002">
    <property type="protein sequence ID" value="SFH70188.1"/>
    <property type="molecule type" value="Genomic_DNA"/>
</dbReference>
<dbReference type="Gene3D" id="3.90.230.10">
    <property type="entry name" value="Creatinase/methionine aminopeptidase superfamily"/>
    <property type="match status" value="1"/>
</dbReference>